<dbReference type="InterPro" id="IPR043128">
    <property type="entry name" value="Rev_trsase/Diguanyl_cyclase"/>
</dbReference>
<dbReference type="Pfam" id="PF00680">
    <property type="entry name" value="RdRP_1"/>
    <property type="match status" value="1"/>
</dbReference>
<evidence type="ECO:0000256" key="12">
    <source>
        <dbReference type="ARBA" id="ARBA00022807"/>
    </source>
</evidence>
<dbReference type="InterPro" id="IPR009003">
    <property type="entry name" value="Peptidase_S1_PA"/>
</dbReference>
<dbReference type="Pfam" id="PF00910">
    <property type="entry name" value="RNA_helicase"/>
    <property type="match status" value="1"/>
</dbReference>
<dbReference type="InterPro" id="IPR044067">
    <property type="entry name" value="PCV_3C_PRO"/>
</dbReference>
<dbReference type="CDD" id="cd23194">
    <property type="entry name" value="Dicistroviridae_RdRp"/>
    <property type="match status" value="1"/>
</dbReference>
<keyword evidence="4" id="KW-0191">Covalent protein-RNA linkage</keyword>
<evidence type="ECO:0000313" key="21">
    <source>
        <dbReference type="EMBL" id="QQV35792.1"/>
    </source>
</evidence>
<evidence type="ECO:0000256" key="16">
    <source>
        <dbReference type="ARBA" id="ARBA00023136"/>
    </source>
</evidence>
<keyword evidence="17" id="KW-1035">Host cytoplasm</keyword>
<evidence type="ECO:0000256" key="15">
    <source>
        <dbReference type="ARBA" id="ARBA00022953"/>
    </source>
</evidence>
<evidence type="ECO:0000256" key="7">
    <source>
        <dbReference type="ARBA" id="ARBA00022679"/>
    </source>
</evidence>
<evidence type="ECO:0000256" key="17">
    <source>
        <dbReference type="ARBA" id="ARBA00023200"/>
    </source>
</evidence>
<dbReference type="GO" id="GO:0006508">
    <property type="term" value="P:proteolysis"/>
    <property type="evidence" value="ECO:0007669"/>
    <property type="project" value="UniProtKB-KW"/>
</dbReference>
<keyword evidence="10" id="KW-0378">Hydrolase</keyword>
<evidence type="ECO:0000256" key="2">
    <source>
        <dbReference type="ARBA" id="ARBA00004551"/>
    </source>
</evidence>
<dbReference type="GO" id="GO:0033644">
    <property type="term" value="C:host cell membrane"/>
    <property type="evidence" value="ECO:0007669"/>
    <property type="project" value="UniProtKB-SubCell"/>
</dbReference>
<evidence type="ECO:0000256" key="8">
    <source>
        <dbReference type="ARBA" id="ARBA00022695"/>
    </source>
</evidence>
<keyword evidence="6" id="KW-0645">Protease</keyword>
<dbReference type="EMBL" id="MT745991">
    <property type="protein sequence ID" value="QQV35792.1"/>
    <property type="molecule type" value="Genomic_RNA"/>
</dbReference>
<dbReference type="InterPro" id="IPR001205">
    <property type="entry name" value="RNA-dir_pol_C"/>
</dbReference>
<dbReference type="GO" id="GO:0004197">
    <property type="term" value="F:cysteine-type endopeptidase activity"/>
    <property type="evidence" value="ECO:0007669"/>
    <property type="project" value="InterPro"/>
</dbReference>
<proteinExistence type="predicted"/>
<dbReference type="InterPro" id="IPR000605">
    <property type="entry name" value="Helicase_SF3_ssDNA/RNA_vir"/>
</dbReference>
<evidence type="ECO:0000256" key="9">
    <source>
        <dbReference type="ARBA" id="ARBA00022741"/>
    </source>
</evidence>
<evidence type="ECO:0000256" key="6">
    <source>
        <dbReference type="ARBA" id="ARBA00022670"/>
    </source>
</evidence>
<keyword evidence="8" id="KW-0548">Nucleotidyltransferase</keyword>
<comment type="subcellular location">
    <subcellularLocation>
        <location evidence="1">Host cytoplasm</location>
    </subcellularLocation>
    <subcellularLocation>
        <location evidence="2">Host membrane</location>
    </subcellularLocation>
</comment>
<reference evidence="21" key="1">
    <citation type="submission" date="2020-07" db="EMBL/GenBank/DDBJ databases">
        <title>A novel dicistrovirus in a captive red squirrel (Sciurus vulgaris).</title>
        <authorList>
            <person name="Dastjerdi A."/>
            <person name="Everest D.J."/>
            <person name="Davies H."/>
            <person name="Denk D."/>
            <person name="Zell R."/>
        </authorList>
    </citation>
    <scope>NUCLEOTIDE SEQUENCE</scope>
    <source>
        <strain evidence="21">UK 2011</strain>
    </source>
</reference>
<dbReference type="InterPro" id="IPR043504">
    <property type="entry name" value="Peptidase_S1_PA_chymotrypsin"/>
</dbReference>
<organism evidence="21">
    <name type="scientific">Dicistroviridae sp. squirrel/UK/2011</name>
    <dbReference type="NCBI Taxonomy" id="2804316"/>
    <lineage>
        <taxon>Viruses</taxon>
        <taxon>Riboviria</taxon>
        <taxon>Orthornavirae</taxon>
        <taxon>Pisuviricota</taxon>
        <taxon>Pisoniviricetes</taxon>
        <taxon>Picornavirales</taxon>
        <taxon>Dicistroviridae</taxon>
    </lineage>
</organism>
<dbReference type="InterPro" id="IPR043502">
    <property type="entry name" value="DNA/RNA_pol_sf"/>
</dbReference>
<keyword evidence="12" id="KW-0788">Thiol protease</keyword>
<dbReference type="GO" id="GO:0039694">
    <property type="term" value="P:viral RNA genome replication"/>
    <property type="evidence" value="ECO:0007669"/>
    <property type="project" value="InterPro"/>
</dbReference>
<evidence type="ECO:0000256" key="5">
    <source>
        <dbReference type="ARBA" id="ARBA00022553"/>
    </source>
</evidence>
<keyword evidence="14" id="KW-1043">Host membrane</keyword>
<sequence length="1588" mass="181161">MYLEPSKPLFNSLTNMVANNNNKRFNSCGEAQVVATPTFSDLSIDVNHIKDKLHEIESQGFFDIFENLEKGSFSVTQFLSNENLDKFDRILGNIQGFSETLNNIDQKRVSKILLILAVVWSIKEKTRTLLTLASAYVAYVHRDDIKSVISSLNMIPDLERIFSLFSDEPEAHEIEPQGSLDTLGPEIATILGMFLMGSKGNVSSKNLIPVLKDFSIVKGSLQSITNVVIKIIEIILANFGFSSIYEKLFHVLNNSSEIYIQFSERVFEIDTQYEQKKLTFTIDNYEILAELLRNGEQLLRDLPRHNTTSGLFSTLNGAVSRLRTYKKAFSDSGFLVEGLRQEPVAVLLRGGPGTFKTQTMQHLAHALVSSVVDNALRPSFENNPERFIYNRQIETEYWDGYDHDKIVTMFDDLLQMRDVATGGDSEVFNVIRGVNENGYDLHMASMDNKGSTKFRSKFIIATTNSANLNTQSIHDPRALLRRFKKTYTVVPKAGYSAQKDGFIDLMNQKVDVSKLPLGPLNISSTNPDNILEFHEYDLLNRRPTGEVVSFREMVNILVKQHDFNKLAYEQKVIELGERRREFSNEMQIGFSWIKDKFTKALSYDVPIQDTSSQFYTLVQEFDDDEFFQISTMFKNLSNRDRTSFVQRSIYMMGELHTINPLVSDGVYFHKLQTLYGDDFYELILDSSRPCTITAFLADKPEFLEDIPIYVKPVRVVSNSKQSVVDKVKNCLKSFKDSISKLGEYNDWSSWKQVLTSTKTISSLVLLFVATAGYTGYKKITQKVSQGEYKMKPKKVVAKKVNAAKLRQMAIQPQHSLINDPQGEDIIKKITKTNLYEFSIKIDDEDYRKCGYTLFVKGNVGVVPHHFMDVVVNATFDTKQFDNTYVRLRGAFNSKNGFHEVIYKLSELVSCCYDTPTMEAQDLLCVVFKDFSPRPDITKYLATAKDLNSFKKEVCVLASAGDDYSYTNLMGNVIEEIYVSGGDIEDYYIARGVSYTATTRKGDCGSILGVLNPTEPRRKIFGLHVAGSPTMGKGYSSTFCVEDITECLKNVKEANLIVTEMQCYSLDGSSNLVGDGRFGYVRTVDQSPTLASKTKLMHSNLYGLITETFTKPAHLKPKRIDGVLHNPWEVALKNYSSVWPVMDRDIINDATENYRDFLFSASERPQEKRLFSFEESIVGIPGTEFDSINRRTSPGYPAVVLDPKGNKGKTWYFGDGDEFNLGSESCVSLKEDIELSIVRAEGLIRDEHIFMDCLKDELRPIEKVDEFKTRLISASPLKLLLMYRMYFGAYMLWYKINRIDNQSAIGVNVFCEEWDLIAKKFSRLSPGSSRGIGAGDYSKFDGSEKPIIHNKILEVINEWYGDCIENQNVRKVLWMELTNSLHIQGNCIYEWYTSLPSGHPLTPIVNTMYNGIAFRYCWMRAHQDTPDMYKFNEKCYLIALGDDNVFSVHEDNRETFNEVIVGKYMSELGLTYTSETKDGLNAELRSLDKVEFLKRSWRYENIVRRFVAPLRIDGLLDTISWTKRGNQCDRITEDKVDNALRELSLHGKEVYSSWSSKISNVSKDTVNYWPKTTSFTRNLLEVCDREEYC</sequence>
<name>A0A7U0F2Y0_9VIRU</name>
<evidence type="ECO:0000256" key="11">
    <source>
        <dbReference type="ARBA" id="ARBA00022806"/>
    </source>
</evidence>
<dbReference type="InterPro" id="IPR007094">
    <property type="entry name" value="RNA-dir_pol_PSvirus"/>
</dbReference>
<keyword evidence="16" id="KW-0472">Membrane</keyword>
<keyword evidence="15" id="KW-0693">Viral RNA replication</keyword>
<protein>
    <submittedName>
        <fullName evidence="21">Non-structural polyprotein</fullName>
    </submittedName>
</protein>
<feature type="domain" description="Peptidase C3" evidence="20">
    <location>
        <begin position="819"/>
        <end position="1043"/>
    </location>
</feature>
<evidence type="ECO:0000256" key="1">
    <source>
        <dbReference type="ARBA" id="ARBA00004192"/>
    </source>
</evidence>
<gene>
    <name evidence="21" type="primary">ORF1</name>
</gene>
<evidence type="ECO:0000259" key="18">
    <source>
        <dbReference type="PROSITE" id="PS50507"/>
    </source>
</evidence>
<dbReference type="GO" id="GO:0005524">
    <property type="term" value="F:ATP binding"/>
    <property type="evidence" value="ECO:0007669"/>
    <property type="project" value="UniProtKB-KW"/>
</dbReference>
<dbReference type="InterPro" id="IPR000199">
    <property type="entry name" value="Peptidase_C3A/C3B_picornavir"/>
</dbReference>
<dbReference type="Gene3D" id="2.40.10.10">
    <property type="entry name" value="Trypsin-like serine proteases"/>
    <property type="match status" value="1"/>
</dbReference>
<dbReference type="GO" id="GO:0006351">
    <property type="term" value="P:DNA-templated transcription"/>
    <property type="evidence" value="ECO:0007669"/>
    <property type="project" value="InterPro"/>
</dbReference>
<feature type="domain" description="SF3 helicase" evidence="19">
    <location>
        <begin position="319"/>
        <end position="504"/>
    </location>
</feature>
<keyword evidence="3" id="KW-0696">RNA-directed RNA polymerase</keyword>
<evidence type="ECO:0000256" key="4">
    <source>
        <dbReference type="ARBA" id="ARBA00022520"/>
    </source>
</evidence>
<evidence type="ECO:0000256" key="14">
    <source>
        <dbReference type="ARBA" id="ARBA00022870"/>
    </source>
</evidence>
<keyword evidence="9" id="KW-0547">Nucleotide-binding</keyword>
<keyword evidence="13" id="KW-0067">ATP-binding</keyword>
<evidence type="ECO:0000259" key="20">
    <source>
        <dbReference type="PROSITE" id="PS51874"/>
    </source>
</evidence>
<dbReference type="PROSITE" id="PS51874">
    <property type="entry name" value="PCV_3C_PRO"/>
    <property type="match status" value="1"/>
</dbReference>
<dbReference type="PROSITE" id="PS51218">
    <property type="entry name" value="SF3_HELICASE_2"/>
    <property type="match status" value="1"/>
</dbReference>
<feature type="domain" description="RdRp catalytic" evidence="18">
    <location>
        <begin position="1329"/>
        <end position="1455"/>
    </location>
</feature>
<dbReference type="Gene3D" id="1.20.960.20">
    <property type="match status" value="1"/>
</dbReference>
<dbReference type="SUPFAM" id="SSF56672">
    <property type="entry name" value="DNA/RNA polymerases"/>
    <property type="match status" value="1"/>
</dbReference>
<dbReference type="Pfam" id="PF00548">
    <property type="entry name" value="Peptidase_C3"/>
    <property type="match status" value="1"/>
</dbReference>
<keyword evidence="5" id="KW-0597">Phosphoprotein</keyword>
<accession>A0A7U0F2Y0</accession>
<evidence type="ECO:0000259" key="19">
    <source>
        <dbReference type="PROSITE" id="PS51218"/>
    </source>
</evidence>
<dbReference type="SUPFAM" id="SSF50494">
    <property type="entry name" value="Trypsin-like serine proteases"/>
    <property type="match status" value="1"/>
</dbReference>
<dbReference type="GO" id="GO:0003968">
    <property type="term" value="F:RNA-directed RNA polymerase activity"/>
    <property type="evidence" value="ECO:0007669"/>
    <property type="project" value="UniProtKB-KW"/>
</dbReference>
<evidence type="ECO:0000256" key="13">
    <source>
        <dbReference type="ARBA" id="ARBA00022840"/>
    </source>
</evidence>
<dbReference type="InterPro" id="IPR014759">
    <property type="entry name" value="Helicase_SF3_ssRNA_vir"/>
</dbReference>
<keyword evidence="7" id="KW-0808">Transferase</keyword>
<dbReference type="GO" id="GO:0003724">
    <property type="term" value="F:RNA helicase activity"/>
    <property type="evidence" value="ECO:0007669"/>
    <property type="project" value="InterPro"/>
</dbReference>
<keyword evidence="11" id="KW-0347">Helicase</keyword>
<dbReference type="PROSITE" id="PS50507">
    <property type="entry name" value="RDRP_SSRNA_POS"/>
    <property type="match status" value="1"/>
</dbReference>
<evidence type="ECO:0000256" key="3">
    <source>
        <dbReference type="ARBA" id="ARBA00022484"/>
    </source>
</evidence>
<dbReference type="GO" id="GO:0003723">
    <property type="term" value="F:RNA binding"/>
    <property type="evidence" value="ECO:0007669"/>
    <property type="project" value="InterPro"/>
</dbReference>
<dbReference type="Gene3D" id="3.30.70.270">
    <property type="match status" value="1"/>
</dbReference>
<evidence type="ECO:0000256" key="10">
    <source>
        <dbReference type="ARBA" id="ARBA00022801"/>
    </source>
</evidence>